<keyword evidence="8 9" id="KW-0998">Cell outer membrane</keyword>
<feature type="chain" id="PRO_5047275068" evidence="13">
    <location>
        <begin position="28"/>
        <end position="1057"/>
    </location>
</feature>
<feature type="compositionally biased region" description="Polar residues" evidence="12">
    <location>
        <begin position="51"/>
        <end position="65"/>
    </location>
</feature>
<evidence type="ECO:0000256" key="11">
    <source>
        <dbReference type="RuleBase" id="RU003357"/>
    </source>
</evidence>
<protein>
    <submittedName>
        <fullName evidence="16">TonB-dependent receptor</fullName>
    </submittedName>
</protein>
<comment type="subcellular location">
    <subcellularLocation>
        <location evidence="1 9">Cell outer membrane</location>
        <topology evidence="1 9">Multi-pass membrane protein</topology>
    </subcellularLocation>
</comment>
<dbReference type="InterPro" id="IPR012910">
    <property type="entry name" value="Plug_dom"/>
</dbReference>
<dbReference type="Gene3D" id="2.170.130.10">
    <property type="entry name" value="TonB-dependent receptor, plug domain"/>
    <property type="match status" value="1"/>
</dbReference>
<keyword evidence="7 9" id="KW-0472">Membrane</keyword>
<proteinExistence type="inferred from homology"/>
<evidence type="ECO:0000256" key="6">
    <source>
        <dbReference type="ARBA" id="ARBA00023077"/>
    </source>
</evidence>
<dbReference type="RefSeq" id="WP_338501805.1">
    <property type="nucleotide sequence ID" value="NZ_CP145607.1"/>
</dbReference>
<dbReference type="PANTHER" id="PTHR47234:SF2">
    <property type="entry name" value="TONB-DEPENDENT RECEPTOR"/>
    <property type="match status" value="1"/>
</dbReference>
<keyword evidence="6 11" id="KW-0798">TonB box</keyword>
<reference evidence="16 17" key="1">
    <citation type="submission" date="2024-02" db="EMBL/GenBank/DDBJ databases">
        <title>Full genome sequence of Sphingomonas kaistensis.</title>
        <authorList>
            <person name="Poletto B.L."/>
            <person name="Silva G."/>
            <person name="Galante D."/>
            <person name="Campos K.R."/>
            <person name="Santos M.B.N."/>
            <person name="Sacchi C.T."/>
        </authorList>
    </citation>
    <scope>NUCLEOTIDE SEQUENCE [LARGE SCALE GENOMIC DNA]</scope>
    <source>
        <strain evidence="16 17">MA4R</strain>
    </source>
</reference>
<keyword evidence="5 13" id="KW-0732">Signal</keyword>
<dbReference type="SUPFAM" id="SSF56935">
    <property type="entry name" value="Porins"/>
    <property type="match status" value="1"/>
</dbReference>
<dbReference type="PROSITE" id="PS52016">
    <property type="entry name" value="TONB_DEPENDENT_REC_3"/>
    <property type="match status" value="1"/>
</dbReference>
<feature type="domain" description="TonB-dependent receptor-like beta-barrel" evidence="14">
    <location>
        <begin position="438"/>
        <end position="1015"/>
    </location>
</feature>
<evidence type="ECO:0000313" key="16">
    <source>
        <dbReference type="EMBL" id="WWM69601.1"/>
    </source>
</evidence>
<evidence type="ECO:0000256" key="3">
    <source>
        <dbReference type="ARBA" id="ARBA00022452"/>
    </source>
</evidence>
<feature type="signal peptide" evidence="13">
    <location>
        <begin position="1"/>
        <end position="27"/>
    </location>
</feature>
<keyword evidence="17" id="KW-1185">Reference proteome</keyword>
<comment type="similarity">
    <text evidence="9 11">Belongs to the TonB-dependent receptor family.</text>
</comment>
<keyword evidence="3 9" id="KW-1134">Transmembrane beta strand</keyword>
<evidence type="ECO:0000256" key="2">
    <source>
        <dbReference type="ARBA" id="ARBA00022448"/>
    </source>
</evidence>
<keyword evidence="16" id="KW-0675">Receptor</keyword>
<dbReference type="InterPro" id="IPR037066">
    <property type="entry name" value="Plug_dom_sf"/>
</dbReference>
<feature type="short sequence motif" description="TonB C-terminal box" evidence="10">
    <location>
        <begin position="1040"/>
        <end position="1057"/>
    </location>
</feature>
<dbReference type="Pfam" id="PF07715">
    <property type="entry name" value="Plug"/>
    <property type="match status" value="1"/>
</dbReference>
<evidence type="ECO:0000256" key="13">
    <source>
        <dbReference type="SAM" id="SignalP"/>
    </source>
</evidence>
<evidence type="ECO:0000259" key="14">
    <source>
        <dbReference type="Pfam" id="PF00593"/>
    </source>
</evidence>
<dbReference type="InterPro" id="IPR039426">
    <property type="entry name" value="TonB-dep_rcpt-like"/>
</dbReference>
<evidence type="ECO:0000256" key="5">
    <source>
        <dbReference type="ARBA" id="ARBA00022729"/>
    </source>
</evidence>
<dbReference type="PANTHER" id="PTHR47234">
    <property type="match status" value="1"/>
</dbReference>
<keyword evidence="4 9" id="KW-0812">Transmembrane</keyword>
<name>A0ABZ2G1H0_9SPHN</name>
<gene>
    <name evidence="16" type="ORF">V6R86_02545</name>
</gene>
<evidence type="ECO:0000256" key="1">
    <source>
        <dbReference type="ARBA" id="ARBA00004571"/>
    </source>
</evidence>
<sequence>MSKTILKGALLTGTVLAGLSFANPAFAQSTTPTNTQGNLPPAPADDANTPGGVQSNESAGAAEPTSSNDIVITGTLIRNPNLVASAPVTVVGQEEIQLRQTNVAEEVLRTIPGAVPSIGSNVNNGSGGAAFVNLRGLGSNRNLVLLDGVRIVPAGLGGQVDLNNIPLSLVDRVDVLTGGASSTYGADAVSGVVNFITRSDFAGMELSGSNQITERGDGNVIRTDLTIGANFDGGRGNAVLSLGYIESDPVYFGGDRPFSQVTLESYDELFVAGQGSTTTTPSAFDIGGGRSRQQVTADGLGVRSFYSAYNFNPFNVFQTPFKRYNMYAAGHFDITDNLTVYSRGLYSNNTVSTIIAPSGVFASTVTVPVSNPFLSAAQRSYFCANADFNTGVAGNQTITAAECSAAATALSPTDPNFRQFTVGLRRRTPEVGPRVSEYNTQLWDFRVGVRGDITDRIGFDIFGSRGQSDNNSSIQNYVLLSRARQAIRATSTTQCLDSSNGCVPINIFGAPGTLGTAEALDFLSDDATTVVSTALSQARATLNGDVGFTSPFASEPIGFAVGAEYRDYSAEQRSDALAKTAGELGGAGGAAPDITGGYNVYEGFAEVIAPLISDRPFFNELTLEAGIRRSSYSVDAPGNPKFKTTTWKVAGSWEPINDLKFRGNYQRSVRAPNIGELFSPVSTGLTNLGTDPCAGAAPLTNANLRAICIAQGAPAATIGTITNPTAGQANVTGGGNPFVQPEKAKTWTVGAVVRPSFFRNFSATIDYYNVKITDAISSPTPADLIAACFGSSPTNPPAGAATTDACTVIRRNPVSGALDGPPDTTFGLFSPLSNLGRISTDGVDVTANYRMTLGQILGQPARLNLSFGGNWTRSSKFQATPTSDNRECVGYYSVNCGSIQPKYSFTQRTTLGLGAVDVSLLWRYQSKAKLEPAQLAADIAAAEAANRNDAGVLLPPAQQGCPNYQTDAGDAIVNGGGACLIDTRFRTIKAYNYFDLTTRFNVTDNFQFTVTALNIFDKKPPVVGGTVGSTTYNGGNTYPSSYDALGRRFAVGARVKF</sequence>
<evidence type="ECO:0000259" key="15">
    <source>
        <dbReference type="Pfam" id="PF07715"/>
    </source>
</evidence>
<feature type="compositionally biased region" description="Polar residues" evidence="12">
    <location>
        <begin position="28"/>
        <end position="38"/>
    </location>
</feature>
<dbReference type="Proteomes" id="UP001382935">
    <property type="component" value="Chromosome"/>
</dbReference>
<dbReference type="InterPro" id="IPR036942">
    <property type="entry name" value="Beta-barrel_TonB_sf"/>
</dbReference>
<evidence type="ECO:0000256" key="8">
    <source>
        <dbReference type="ARBA" id="ARBA00023237"/>
    </source>
</evidence>
<evidence type="ECO:0000313" key="17">
    <source>
        <dbReference type="Proteomes" id="UP001382935"/>
    </source>
</evidence>
<feature type="region of interest" description="Disordered" evidence="12">
    <location>
        <begin position="28"/>
        <end position="65"/>
    </location>
</feature>
<evidence type="ECO:0000256" key="7">
    <source>
        <dbReference type="ARBA" id="ARBA00023136"/>
    </source>
</evidence>
<keyword evidence="2 9" id="KW-0813">Transport</keyword>
<organism evidence="16 17">
    <name type="scientific">Sphingomonas kaistensis</name>
    <dbReference type="NCBI Taxonomy" id="298708"/>
    <lineage>
        <taxon>Bacteria</taxon>
        <taxon>Pseudomonadati</taxon>
        <taxon>Pseudomonadota</taxon>
        <taxon>Alphaproteobacteria</taxon>
        <taxon>Sphingomonadales</taxon>
        <taxon>Sphingomonadaceae</taxon>
        <taxon>Sphingomonas</taxon>
    </lineage>
</organism>
<accession>A0ABZ2G1H0</accession>
<dbReference type="Gene3D" id="2.40.170.20">
    <property type="entry name" value="TonB-dependent receptor, beta-barrel domain"/>
    <property type="match status" value="1"/>
</dbReference>
<evidence type="ECO:0000256" key="10">
    <source>
        <dbReference type="PROSITE-ProRule" id="PRU10144"/>
    </source>
</evidence>
<dbReference type="PROSITE" id="PS01156">
    <property type="entry name" value="TONB_DEPENDENT_REC_2"/>
    <property type="match status" value="1"/>
</dbReference>
<dbReference type="InterPro" id="IPR010917">
    <property type="entry name" value="TonB_rcpt_CS"/>
</dbReference>
<evidence type="ECO:0000256" key="9">
    <source>
        <dbReference type="PROSITE-ProRule" id="PRU01360"/>
    </source>
</evidence>
<dbReference type="EMBL" id="CP145607">
    <property type="protein sequence ID" value="WWM69601.1"/>
    <property type="molecule type" value="Genomic_DNA"/>
</dbReference>
<feature type="domain" description="TonB-dependent receptor plug" evidence="15">
    <location>
        <begin position="85"/>
        <end position="192"/>
    </location>
</feature>
<evidence type="ECO:0000256" key="12">
    <source>
        <dbReference type="SAM" id="MobiDB-lite"/>
    </source>
</evidence>
<evidence type="ECO:0000256" key="4">
    <source>
        <dbReference type="ARBA" id="ARBA00022692"/>
    </source>
</evidence>
<dbReference type="InterPro" id="IPR000531">
    <property type="entry name" value="Beta-barrel_TonB"/>
</dbReference>
<dbReference type="Pfam" id="PF00593">
    <property type="entry name" value="TonB_dep_Rec_b-barrel"/>
    <property type="match status" value="1"/>
</dbReference>